<dbReference type="Proteomes" id="UP000499080">
    <property type="component" value="Unassembled WGS sequence"/>
</dbReference>
<comment type="caution">
    <text evidence="1">The sequence shown here is derived from an EMBL/GenBank/DDBJ whole genome shotgun (WGS) entry which is preliminary data.</text>
</comment>
<name>A0A4Y2BTW2_ARAVE</name>
<gene>
    <name evidence="1" type="ORF">AVEN_54113_1</name>
</gene>
<evidence type="ECO:0000313" key="2">
    <source>
        <dbReference type="Proteomes" id="UP000499080"/>
    </source>
</evidence>
<evidence type="ECO:0000313" key="1">
    <source>
        <dbReference type="EMBL" id="GBL95508.1"/>
    </source>
</evidence>
<sequence>MLRSGKSQEFRIVIIPQSIILKLLKGGKTRPSQSDISTHYHLLAGSVSRIDYSLCKGTLSQIDFCICRSEYRAGDFQAKYISEPQEVVLYSRHWVIIYY</sequence>
<proteinExistence type="predicted"/>
<keyword evidence="2" id="KW-1185">Reference proteome</keyword>
<dbReference type="EMBL" id="BGPR01000112">
    <property type="protein sequence ID" value="GBL95508.1"/>
    <property type="molecule type" value="Genomic_DNA"/>
</dbReference>
<organism evidence="1 2">
    <name type="scientific">Araneus ventricosus</name>
    <name type="common">Orbweaver spider</name>
    <name type="synonym">Epeira ventricosa</name>
    <dbReference type="NCBI Taxonomy" id="182803"/>
    <lineage>
        <taxon>Eukaryota</taxon>
        <taxon>Metazoa</taxon>
        <taxon>Ecdysozoa</taxon>
        <taxon>Arthropoda</taxon>
        <taxon>Chelicerata</taxon>
        <taxon>Arachnida</taxon>
        <taxon>Araneae</taxon>
        <taxon>Araneomorphae</taxon>
        <taxon>Entelegynae</taxon>
        <taxon>Araneoidea</taxon>
        <taxon>Araneidae</taxon>
        <taxon>Araneus</taxon>
    </lineage>
</organism>
<accession>A0A4Y2BTW2</accession>
<dbReference type="AlphaFoldDB" id="A0A4Y2BTW2"/>
<reference evidence="1 2" key="1">
    <citation type="journal article" date="2019" name="Sci. Rep.">
        <title>Orb-weaving spider Araneus ventricosus genome elucidates the spidroin gene catalogue.</title>
        <authorList>
            <person name="Kono N."/>
            <person name="Nakamura H."/>
            <person name="Ohtoshi R."/>
            <person name="Moran D.A.P."/>
            <person name="Shinohara A."/>
            <person name="Yoshida Y."/>
            <person name="Fujiwara M."/>
            <person name="Mori M."/>
            <person name="Tomita M."/>
            <person name="Arakawa K."/>
        </authorList>
    </citation>
    <scope>NUCLEOTIDE SEQUENCE [LARGE SCALE GENOMIC DNA]</scope>
</reference>
<protein>
    <submittedName>
        <fullName evidence="1">Uncharacterized protein</fullName>
    </submittedName>
</protein>